<sequence length="78" mass="9080">MMIIFGKKQLLKLLALRKEFDSEFVGSPYFLDQPICQTPQCYLIMCWDLKKTGLSVLELLEKVLKQEKNMFSTLLSGF</sequence>
<protein>
    <submittedName>
        <fullName evidence="1">Uncharacterized protein</fullName>
    </submittedName>
</protein>
<dbReference type="EMBL" id="CAVMJV010000006">
    <property type="protein sequence ID" value="CAK5032946.1"/>
    <property type="molecule type" value="Genomic_DNA"/>
</dbReference>
<organism evidence="1 2">
    <name type="scientific">Meloidogyne enterolobii</name>
    <name type="common">Root-knot nematode worm</name>
    <name type="synonym">Meloidogyne mayaguensis</name>
    <dbReference type="NCBI Taxonomy" id="390850"/>
    <lineage>
        <taxon>Eukaryota</taxon>
        <taxon>Metazoa</taxon>
        <taxon>Ecdysozoa</taxon>
        <taxon>Nematoda</taxon>
        <taxon>Chromadorea</taxon>
        <taxon>Rhabditida</taxon>
        <taxon>Tylenchina</taxon>
        <taxon>Tylenchomorpha</taxon>
        <taxon>Tylenchoidea</taxon>
        <taxon>Meloidogynidae</taxon>
        <taxon>Meloidogyninae</taxon>
        <taxon>Meloidogyne</taxon>
    </lineage>
</organism>
<evidence type="ECO:0000313" key="2">
    <source>
        <dbReference type="Proteomes" id="UP001497535"/>
    </source>
</evidence>
<reference evidence="1" key="1">
    <citation type="submission" date="2023-11" db="EMBL/GenBank/DDBJ databases">
        <authorList>
            <person name="Poullet M."/>
        </authorList>
    </citation>
    <scope>NUCLEOTIDE SEQUENCE</scope>
    <source>
        <strain evidence="1">E1834</strain>
    </source>
</reference>
<accession>A0ACB0Y6D2</accession>
<comment type="caution">
    <text evidence="1">The sequence shown here is derived from an EMBL/GenBank/DDBJ whole genome shotgun (WGS) entry which is preliminary data.</text>
</comment>
<evidence type="ECO:0000313" key="1">
    <source>
        <dbReference type="EMBL" id="CAK5032946.1"/>
    </source>
</evidence>
<proteinExistence type="predicted"/>
<name>A0ACB0Y6D2_MELEN</name>
<keyword evidence="2" id="KW-1185">Reference proteome</keyword>
<gene>
    <name evidence="1" type="ORF">MENTE1834_LOCUS8010</name>
</gene>
<dbReference type="Proteomes" id="UP001497535">
    <property type="component" value="Unassembled WGS sequence"/>
</dbReference>